<dbReference type="PANTHER" id="PTHR31793">
    <property type="entry name" value="4-HYDROXYBENZOYL-COA THIOESTERASE FAMILY MEMBER"/>
    <property type="match status" value="1"/>
</dbReference>
<dbReference type="PIRSF" id="PIRSF003230">
    <property type="entry name" value="YbgC"/>
    <property type="match status" value="1"/>
</dbReference>
<dbReference type="Gene3D" id="3.10.129.10">
    <property type="entry name" value="Hotdog Thioesterase"/>
    <property type="match status" value="1"/>
</dbReference>
<dbReference type="SUPFAM" id="SSF54637">
    <property type="entry name" value="Thioesterase/thiol ester dehydrase-isomerase"/>
    <property type="match status" value="1"/>
</dbReference>
<dbReference type="CDD" id="cd00586">
    <property type="entry name" value="4HBT"/>
    <property type="match status" value="1"/>
</dbReference>
<comment type="similarity">
    <text evidence="1">Belongs to the 4-hydroxybenzoyl-CoA thioesterase family.</text>
</comment>
<keyword evidence="4" id="KW-1185">Reference proteome</keyword>
<dbReference type="EMBL" id="FNZK01000011">
    <property type="protein sequence ID" value="SEJ59579.1"/>
    <property type="molecule type" value="Genomic_DNA"/>
</dbReference>
<dbReference type="GO" id="GO:0047617">
    <property type="term" value="F:fatty acyl-CoA hydrolase activity"/>
    <property type="evidence" value="ECO:0007669"/>
    <property type="project" value="TreeGrafter"/>
</dbReference>
<keyword evidence="2 3" id="KW-0378">Hydrolase</keyword>
<gene>
    <name evidence="3" type="ORF">SAMN05660742_11164</name>
</gene>
<dbReference type="AlphaFoldDB" id="A0A1H7A1K7"/>
<dbReference type="STRING" id="84035.SAMN05660742_11164"/>
<evidence type="ECO:0000256" key="2">
    <source>
        <dbReference type="ARBA" id="ARBA00022801"/>
    </source>
</evidence>
<evidence type="ECO:0000313" key="4">
    <source>
        <dbReference type="Proteomes" id="UP000199662"/>
    </source>
</evidence>
<accession>A0A1H7A1K7</accession>
<protein>
    <submittedName>
        <fullName evidence="3">Acyl-CoA thioester hydrolase</fullName>
    </submittedName>
</protein>
<dbReference type="RefSeq" id="WP_091831864.1">
    <property type="nucleotide sequence ID" value="NZ_FNZK01000011.1"/>
</dbReference>
<dbReference type="InterPro" id="IPR006684">
    <property type="entry name" value="YbgC/YbaW"/>
</dbReference>
<organism evidence="3 4">
    <name type="scientific">Propionispira arboris</name>
    <dbReference type="NCBI Taxonomy" id="84035"/>
    <lineage>
        <taxon>Bacteria</taxon>
        <taxon>Bacillati</taxon>
        <taxon>Bacillota</taxon>
        <taxon>Negativicutes</taxon>
        <taxon>Selenomonadales</taxon>
        <taxon>Selenomonadaceae</taxon>
        <taxon>Propionispira</taxon>
    </lineage>
</organism>
<evidence type="ECO:0000313" key="3">
    <source>
        <dbReference type="EMBL" id="SEJ59579.1"/>
    </source>
</evidence>
<dbReference type="Proteomes" id="UP000199662">
    <property type="component" value="Unassembled WGS sequence"/>
</dbReference>
<name>A0A1H7A1K7_9FIRM</name>
<dbReference type="NCBIfam" id="TIGR00051">
    <property type="entry name" value="YbgC/FadM family acyl-CoA thioesterase"/>
    <property type="match status" value="1"/>
</dbReference>
<proteinExistence type="inferred from homology"/>
<reference evidence="3 4" key="1">
    <citation type="submission" date="2016-10" db="EMBL/GenBank/DDBJ databases">
        <authorList>
            <person name="de Groot N.N."/>
        </authorList>
    </citation>
    <scope>NUCLEOTIDE SEQUENCE [LARGE SCALE GENOMIC DNA]</scope>
    <source>
        <strain evidence="3 4">DSM 2179</strain>
    </source>
</reference>
<dbReference type="Pfam" id="PF13279">
    <property type="entry name" value="4HBT_2"/>
    <property type="match status" value="1"/>
</dbReference>
<dbReference type="InterPro" id="IPR050563">
    <property type="entry name" value="4-hydroxybenzoyl-CoA_TE"/>
</dbReference>
<sequence>MTTQTTIKVNFYDTDAMAVVHHANYIRWFEIGRVEFLREAGITLDELMNDGYVFPITEVSCKYLLPGKFDDVLVIETIPTALTQAKMAFDYKIIRSADGAVLVEGHTQNVFTNKKTGKITRLPEKYYTKLQAALK</sequence>
<evidence type="ECO:0000256" key="1">
    <source>
        <dbReference type="ARBA" id="ARBA00005953"/>
    </source>
</evidence>
<dbReference type="InterPro" id="IPR029069">
    <property type="entry name" value="HotDog_dom_sf"/>
</dbReference>
<dbReference type="PANTHER" id="PTHR31793:SF27">
    <property type="entry name" value="NOVEL THIOESTERASE SUPERFAMILY DOMAIN AND SAPOSIN A-TYPE DOMAIN CONTAINING PROTEIN (0610012H03RIK)"/>
    <property type="match status" value="1"/>
</dbReference>